<dbReference type="EMBL" id="QLNP01000102">
    <property type="protein sequence ID" value="RAM35597.1"/>
    <property type="molecule type" value="Genomic_DNA"/>
</dbReference>
<feature type="transmembrane region" description="Helical" evidence="1">
    <location>
        <begin position="6"/>
        <end position="27"/>
    </location>
</feature>
<evidence type="ECO:0000256" key="1">
    <source>
        <dbReference type="SAM" id="Phobius"/>
    </source>
</evidence>
<name>A0A328HAI3_ARTGO</name>
<evidence type="ECO:0000313" key="2">
    <source>
        <dbReference type="EMBL" id="RAM35597.1"/>
    </source>
</evidence>
<proteinExistence type="predicted"/>
<gene>
    <name evidence="2" type="ORF">DBZ45_19665</name>
</gene>
<comment type="caution">
    <text evidence="2">The sequence shown here is derived from an EMBL/GenBank/DDBJ whole genome shotgun (WGS) entry which is preliminary data.</text>
</comment>
<dbReference type="OrthoDB" id="4569917at2"/>
<keyword evidence="1" id="KW-0472">Membrane</keyword>
<dbReference type="RefSeq" id="WP_111905513.1">
    <property type="nucleotide sequence ID" value="NZ_QLNP01000102.1"/>
</dbReference>
<keyword evidence="1" id="KW-1133">Transmembrane helix</keyword>
<organism evidence="2 3">
    <name type="scientific">Arthrobacter globiformis</name>
    <dbReference type="NCBI Taxonomy" id="1665"/>
    <lineage>
        <taxon>Bacteria</taxon>
        <taxon>Bacillati</taxon>
        <taxon>Actinomycetota</taxon>
        <taxon>Actinomycetes</taxon>
        <taxon>Micrococcales</taxon>
        <taxon>Micrococcaceae</taxon>
        <taxon>Arthrobacter</taxon>
    </lineage>
</organism>
<feature type="transmembrane region" description="Helical" evidence="1">
    <location>
        <begin position="101"/>
        <end position="121"/>
    </location>
</feature>
<evidence type="ECO:0008006" key="4">
    <source>
        <dbReference type="Google" id="ProtNLM"/>
    </source>
</evidence>
<sequence>MSLFKGLVNGALAGAAGTTALNAVSYLDMVWRGRAASTTPSDSVERLAERAGVTIPGSEPQRGNRVEALGPLLGIATGMGLGAVLGVAGSLGVRTGPVRSVAVASVAALLVSNVPMTALGVTDPRTWSAADWVSDIVPHVAYGAVTGHLLEHLPK</sequence>
<keyword evidence="1" id="KW-0812">Transmembrane</keyword>
<feature type="transmembrane region" description="Helical" evidence="1">
    <location>
        <begin position="68"/>
        <end position="89"/>
    </location>
</feature>
<dbReference type="Proteomes" id="UP000249166">
    <property type="component" value="Unassembled WGS sequence"/>
</dbReference>
<protein>
    <recommendedName>
        <fullName evidence="4">DUF1440 domain-containing protein</fullName>
    </recommendedName>
</protein>
<evidence type="ECO:0000313" key="3">
    <source>
        <dbReference type="Proteomes" id="UP000249166"/>
    </source>
</evidence>
<reference evidence="2 3" key="1">
    <citation type="submission" date="2018-04" db="EMBL/GenBank/DDBJ databases">
        <title>Bacteria isolated from cave deposits of Manipur.</title>
        <authorList>
            <person name="Sahoo D."/>
            <person name="Sarangthem I."/>
            <person name="Nandeibam J."/>
        </authorList>
    </citation>
    <scope>NUCLEOTIDE SEQUENCE [LARGE SCALE GENOMIC DNA]</scope>
    <source>
        <strain evidence="3">mrc11</strain>
    </source>
</reference>
<accession>A0A328HAI3</accession>
<dbReference type="AlphaFoldDB" id="A0A328HAI3"/>